<dbReference type="Proteomes" id="UP001430149">
    <property type="component" value="Unassembled WGS sequence"/>
</dbReference>
<sequence>MNEMEAIENLKSAGFHAQTRDWSLGHSIFVALGPFHREGVAGWRHSRYIYRMESTWCVIDCVQKIDSFLSLEEAVEHVMTALKDEERTAS</sequence>
<protein>
    <submittedName>
        <fullName evidence="1">Uncharacterized protein</fullName>
    </submittedName>
</protein>
<name>A0ABS2JYZ7_9GAMM</name>
<gene>
    <name evidence="1" type="ORF">ISP19_02360</name>
</gene>
<dbReference type="RefSeq" id="WP_204679351.1">
    <property type="nucleotide sequence ID" value="NZ_BSNR01000008.1"/>
</dbReference>
<proteinExistence type="predicted"/>
<dbReference type="EMBL" id="JADIKE010000025">
    <property type="protein sequence ID" value="MBM7124211.1"/>
    <property type="molecule type" value="Genomic_DNA"/>
</dbReference>
<keyword evidence="2" id="KW-1185">Reference proteome</keyword>
<accession>A0ABS2JYZ7</accession>
<evidence type="ECO:0000313" key="1">
    <source>
        <dbReference type="EMBL" id="MBM7124211.1"/>
    </source>
</evidence>
<comment type="caution">
    <text evidence="1">The sequence shown here is derived from an EMBL/GenBank/DDBJ whole genome shotgun (WGS) entry which is preliminary data.</text>
</comment>
<reference evidence="1" key="1">
    <citation type="submission" date="2020-10" db="EMBL/GenBank/DDBJ databases">
        <title>Phylogeny of dyella-like bacteria.</title>
        <authorList>
            <person name="Fu J."/>
        </authorList>
    </citation>
    <scope>NUCLEOTIDE SEQUENCE</scope>
    <source>
        <strain evidence="1">DHOC52</strain>
    </source>
</reference>
<evidence type="ECO:0000313" key="2">
    <source>
        <dbReference type="Proteomes" id="UP001430149"/>
    </source>
</evidence>
<organism evidence="1 2">
    <name type="scientific">Dyella flava</name>
    <dbReference type="NCBI Taxonomy" id="1920170"/>
    <lineage>
        <taxon>Bacteria</taxon>
        <taxon>Pseudomonadati</taxon>
        <taxon>Pseudomonadota</taxon>
        <taxon>Gammaproteobacteria</taxon>
        <taxon>Lysobacterales</taxon>
        <taxon>Rhodanobacteraceae</taxon>
        <taxon>Dyella</taxon>
    </lineage>
</organism>